<dbReference type="EMBL" id="MGDD01000002">
    <property type="protein sequence ID" value="OGL50499.1"/>
    <property type="molecule type" value="Genomic_DNA"/>
</dbReference>
<accession>A0A1F7S9Q0</accession>
<sequence length="62" mass="7193">MRIFVVSHRTATLERADTIIVLKKGKIVEQGQHQELLNQKGEYHRIYSRRKLEESIVGNTSS</sequence>
<evidence type="ECO:0000313" key="1">
    <source>
        <dbReference type="EMBL" id="OGL50499.1"/>
    </source>
</evidence>
<gene>
    <name evidence="1" type="ORF">A2161_19280</name>
</gene>
<dbReference type="PANTHER" id="PTHR43394">
    <property type="entry name" value="ATP-DEPENDENT PERMEASE MDL1, MITOCHONDRIAL"/>
    <property type="match status" value="1"/>
</dbReference>
<evidence type="ECO:0000313" key="2">
    <source>
        <dbReference type="Proteomes" id="UP000179266"/>
    </source>
</evidence>
<comment type="caution">
    <text evidence="1">The sequence shown here is derived from an EMBL/GenBank/DDBJ whole genome shotgun (WGS) entry which is preliminary data.</text>
</comment>
<name>A0A1F7S9Q0_9BACT</name>
<dbReference type="PANTHER" id="PTHR43394:SF1">
    <property type="entry name" value="ATP-BINDING CASSETTE SUB-FAMILY B MEMBER 10, MITOCHONDRIAL"/>
    <property type="match status" value="1"/>
</dbReference>
<dbReference type="GO" id="GO:0015421">
    <property type="term" value="F:ABC-type oligopeptide transporter activity"/>
    <property type="evidence" value="ECO:0007669"/>
    <property type="project" value="TreeGrafter"/>
</dbReference>
<reference evidence="1 2" key="1">
    <citation type="journal article" date="2016" name="Nat. Commun.">
        <title>Thousands of microbial genomes shed light on interconnected biogeochemical processes in an aquifer system.</title>
        <authorList>
            <person name="Anantharaman K."/>
            <person name="Brown C.T."/>
            <person name="Hug L.A."/>
            <person name="Sharon I."/>
            <person name="Castelle C.J."/>
            <person name="Probst A.J."/>
            <person name="Thomas B.C."/>
            <person name="Singh A."/>
            <person name="Wilkins M.J."/>
            <person name="Karaoz U."/>
            <person name="Brodie E.L."/>
            <person name="Williams K.H."/>
            <person name="Hubbard S.S."/>
            <person name="Banfield J.F."/>
        </authorList>
    </citation>
    <scope>NUCLEOTIDE SEQUENCE [LARGE SCALE GENOMIC DNA]</scope>
</reference>
<proteinExistence type="predicted"/>
<organism evidence="1 2">
    <name type="scientific">Candidatus Schekmanbacteria bacterium RBG_13_48_7</name>
    <dbReference type="NCBI Taxonomy" id="1817878"/>
    <lineage>
        <taxon>Bacteria</taxon>
        <taxon>Candidatus Schekmaniibacteriota</taxon>
    </lineage>
</organism>
<dbReference type="AlphaFoldDB" id="A0A1F7S9Q0"/>
<dbReference type="SUPFAM" id="SSF52540">
    <property type="entry name" value="P-loop containing nucleoside triphosphate hydrolases"/>
    <property type="match status" value="1"/>
</dbReference>
<dbReference type="Proteomes" id="UP000179266">
    <property type="component" value="Unassembled WGS sequence"/>
</dbReference>
<evidence type="ECO:0008006" key="3">
    <source>
        <dbReference type="Google" id="ProtNLM"/>
    </source>
</evidence>
<dbReference type="InterPro" id="IPR027417">
    <property type="entry name" value="P-loop_NTPase"/>
</dbReference>
<protein>
    <recommendedName>
        <fullName evidence="3">ABC transporter ATP-binding protein</fullName>
    </recommendedName>
</protein>
<dbReference type="InterPro" id="IPR039421">
    <property type="entry name" value="Type_1_exporter"/>
</dbReference>
<dbReference type="Gene3D" id="3.40.50.300">
    <property type="entry name" value="P-loop containing nucleotide triphosphate hydrolases"/>
    <property type="match status" value="1"/>
</dbReference>